<feature type="signal peptide" evidence="2">
    <location>
        <begin position="1"/>
        <end position="18"/>
    </location>
</feature>
<sequence length="504" mass="54499">MAARLILPTLALMPSLLGSILSCCSNVNTPFLSLAAISNGHEVEAFVNIHNNVVSKQTKRNLLLLASATSSSKSTIPDFSGGFDSDRIDALAERGIFEAKLMQGDVGVLGDNINVKKKKTKKKKKGPSTAIVARTLNKEGVIKLDGILSASTAAMLREEILERRNSAYDAISSGEEDWRKYFADVLLKRNRCDLLLPFEGNKSLQMALHEILISSNKLTSLIQTTVGDDATLYELSSLISEPGSPRQPVHPDNPYQEHSPLYTVFIALQDITEPMGPTIFLPRTNTASAHAKYNDVSGRDAFLESSPSVAALLNAGDASLFDSRTMHCGGANDERDGSTRVLLYMSFRNPRATEPIGNVGSILPSVKKMTIKELRSKLTAIFQDDEAGDATLTTSGANDEIQLSAEKGDALAQLQLGISYYVGDNGLEVNHSEAIRWFELAAAQGNAHAQFNLGCCHSLGAGVPQPNVERAIQLFQLAAEQDHPGAKEAYDEASEQQKNELQSP</sequence>
<evidence type="ECO:0000256" key="1">
    <source>
        <dbReference type="SAM" id="MobiDB-lite"/>
    </source>
</evidence>
<dbReference type="InterPro" id="IPR051961">
    <property type="entry name" value="Fungal_Metabolite_Diox"/>
</dbReference>
<feature type="compositionally biased region" description="Basic and acidic residues" evidence="1">
    <location>
        <begin position="483"/>
        <end position="498"/>
    </location>
</feature>
<dbReference type="Pfam" id="PF08238">
    <property type="entry name" value="Sel1"/>
    <property type="match status" value="2"/>
</dbReference>
<feature type="chain" id="PRO_5042066360" evidence="2">
    <location>
        <begin position="19"/>
        <end position="504"/>
    </location>
</feature>
<dbReference type="Proteomes" id="UP001224775">
    <property type="component" value="Unassembled WGS sequence"/>
</dbReference>
<evidence type="ECO:0000313" key="4">
    <source>
        <dbReference type="Proteomes" id="UP001224775"/>
    </source>
</evidence>
<dbReference type="Gene3D" id="1.25.40.10">
    <property type="entry name" value="Tetratricopeptide repeat domain"/>
    <property type="match status" value="1"/>
</dbReference>
<keyword evidence="3" id="KW-0223">Dioxygenase</keyword>
<feature type="region of interest" description="Disordered" evidence="1">
    <location>
        <begin position="483"/>
        <end position="504"/>
    </location>
</feature>
<evidence type="ECO:0000313" key="3">
    <source>
        <dbReference type="EMBL" id="KAK1734450.1"/>
    </source>
</evidence>
<dbReference type="Pfam" id="PF05721">
    <property type="entry name" value="PhyH"/>
    <property type="match status" value="1"/>
</dbReference>
<protein>
    <submittedName>
        <fullName evidence="3">Phytanoyl-CoA dioxygenase family protein</fullName>
    </submittedName>
</protein>
<evidence type="ECO:0000256" key="2">
    <source>
        <dbReference type="SAM" id="SignalP"/>
    </source>
</evidence>
<dbReference type="AlphaFoldDB" id="A0AAD8XVV5"/>
<comment type="caution">
    <text evidence="3">The sequence shown here is derived from an EMBL/GenBank/DDBJ whole genome shotgun (WGS) entry which is preliminary data.</text>
</comment>
<dbReference type="SUPFAM" id="SSF51197">
    <property type="entry name" value="Clavaminate synthase-like"/>
    <property type="match status" value="1"/>
</dbReference>
<proteinExistence type="predicted"/>
<name>A0AAD8XVV5_9STRA</name>
<reference evidence="3" key="1">
    <citation type="submission" date="2023-06" db="EMBL/GenBank/DDBJ databases">
        <title>Survivors Of The Sea: Transcriptome response of Skeletonema marinoi to long-term dormancy.</title>
        <authorList>
            <person name="Pinder M.I.M."/>
            <person name="Kourtchenko O."/>
            <person name="Robertson E.K."/>
            <person name="Larsson T."/>
            <person name="Maumus F."/>
            <person name="Osuna-Cruz C.M."/>
            <person name="Vancaester E."/>
            <person name="Stenow R."/>
            <person name="Vandepoele K."/>
            <person name="Ploug H."/>
            <person name="Bruchert V."/>
            <person name="Godhe A."/>
            <person name="Topel M."/>
        </authorList>
    </citation>
    <scope>NUCLEOTIDE SEQUENCE</scope>
    <source>
        <strain evidence="3">R05AC</strain>
    </source>
</reference>
<dbReference type="PANTHER" id="PTHR37563:SF2">
    <property type="entry name" value="PHYTANOYL-COA DIOXYGENASE FAMILY PROTEIN (AFU_ORTHOLOGUE AFUA_2G03330)"/>
    <property type="match status" value="1"/>
</dbReference>
<keyword evidence="2" id="KW-0732">Signal</keyword>
<dbReference type="SUPFAM" id="SSF81901">
    <property type="entry name" value="HCP-like"/>
    <property type="match status" value="1"/>
</dbReference>
<keyword evidence="3" id="KW-0560">Oxidoreductase</keyword>
<dbReference type="GO" id="GO:0051213">
    <property type="term" value="F:dioxygenase activity"/>
    <property type="evidence" value="ECO:0007669"/>
    <property type="project" value="UniProtKB-KW"/>
</dbReference>
<dbReference type="Gene3D" id="2.60.120.620">
    <property type="entry name" value="q2cbj1_9rhob like domain"/>
    <property type="match status" value="1"/>
</dbReference>
<dbReference type="EMBL" id="JATAAI010000039">
    <property type="protein sequence ID" value="KAK1734450.1"/>
    <property type="molecule type" value="Genomic_DNA"/>
</dbReference>
<dbReference type="InterPro" id="IPR008775">
    <property type="entry name" value="Phytyl_CoA_dOase-like"/>
</dbReference>
<keyword evidence="4" id="KW-1185">Reference proteome</keyword>
<gene>
    <name evidence="3" type="ORF">QTG54_014957</name>
</gene>
<dbReference type="InterPro" id="IPR006597">
    <property type="entry name" value="Sel1-like"/>
</dbReference>
<organism evidence="3 4">
    <name type="scientific">Skeletonema marinoi</name>
    <dbReference type="NCBI Taxonomy" id="267567"/>
    <lineage>
        <taxon>Eukaryota</taxon>
        <taxon>Sar</taxon>
        <taxon>Stramenopiles</taxon>
        <taxon>Ochrophyta</taxon>
        <taxon>Bacillariophyta</taxon>
        <taxon>Coscinodiscophyceae</taxon>
        <taxon>Thalassiosirophycidae</taxon>
        <taxon>Thalassiosirales</taxon>
        <taxon>Skeletonemataceae</taxon>
        <taxon>Skeletonema</taxon>
        <taxon>Skeletonema marinoi-dohrnii complex</taxon>
    </lineage>
</organism>
<dbReference type="SMART" id="SM00671">
    <property type="entry name" value="SEL1"/>
    <property type="match status" value="2"/>
</dbReference>
<dbReference type="PANTHER" id="PTHR37563">
    <property type="entry name" value="PHYTANOYL-COA DIOXYGENASE FAMILY PROTEIN (AFU_ORTHOLOGUE AFUA_2G03330)"/>
    <property type="match status" value="1"/>
</dbReference>
<accession>A0AAD8XVV5</accession>
<dbReference type="InterPro" id="IPR011990">
    <property type="entry name" value="TPR-like_helical_dom_sf"/>
</dbReference>
<dbReference type="PROSITE" id="PS51257">
    <property type="entry name" value="PROKAR_LIPOPROTEIN"/>
    <property type="match status" value="1"/>
</dbReference>